<dbReference type="PANTHER" id="PTHR22642">
    <property type="entry name" value="IMIDAZOLONEPROPIONASE"/>
    <property type="match status" value="1"/>
</dbReference>
<feature type="domain" description="Amidohydrolase 3" evidence="1">
    <location>
        <begin position="48"/>
        <end position="547"/>
    </location>
</feature>
<evidence type="ECO:0000313" key="2">
    <source>
        <dbReference type="EMBL" id="GAS88098.1"/>
    </source>
</evidence>
<accession>A0A124DZQ3</accession>
<dbReference type="CDD" id="cd01300">
    <property type="entry name" value="YtcJ_like"/>
    <property type="match status" value="1"/>
</dbReference>
<name>A0A124DZQ3_9MYCO</name>
<reference evidence="3" key="2">
    <citation type="submission" date="2016-02" db="EMBL/GenBank/DDBJ databases">
        <title>Draft genome sequence of five rapidly growing Mycobacterium species.</title>
        <authorList>
            <person name="Katahira K."/>
            <person name="Gotou Y."/>
            <person name="Iida K."/>
            <person name="Ogura Y."/>
            <person name="Hayashi T."/>
        </authorList>
    </citation>
    <scope>NUCLEOTIDE SEQUENCE [LARGE SCALE GENOMIC DNA]</scope>
    <source>
        <strain evidence="3">JCM15654</strain>
    </source>
</reference>
<dbReference type="PANTHER" id="PTHR22642:SF2">
    <property type="entry name" value="PROTEIN LONG AFTER FAR-RED 3"/>
    <property type="match status" value="1"/>
</dbReference>
<dbReference type="InterPro" id="IPR011059">
    <property type="entry name" value="Metal-dep_hydrolase_composite"/>
</dbReference>
<dbReference type="Gene3D" id="3.20.20.140">
    <property type="entry name" value="Metal-dependent hydrolases"/>
    <property type="match status" value="1"/>
</dbReference>
<dbReference type="InterPro" id="IPR032466">
    <property type="entry name" value="Metal_Hydrolase"/>
</dbReference>
<dbReference type="Pfam" id="PF07969">
    <property type="entry name" value="Amidohydro_3"/>
    <property type="match status" value="1"/>
</dbReference>
<keyword evidence="3" id="KW-1185">Reference proteome</keyword>
<dbReference type="SUPFAM" id="SSF51338">
    <property type="entry name" value="Composite domain of metallo-dependent hydrolases"/>
    <property type="match status" value="1"/>
</dbReference>
<dbReference type="Gene3D" id="3.10.310.70">
    <property type="match status" value="1"/>
</dbReference>
<evidence type="ECO:0000313" key="3">
    <source>
        <dbReference type="Proteomes" id="UP000069620"/>
    </source>
</evidence>
<sequence length="549" mass="58728">MFADRIFTNAAVFQPGGADPADTVAVQGDTIVGVGRGVDRDMIGKHTEVTDLGGASLLPGFVDAHAHPVAAGMAALRCDLSGLAHDRQTYLAAIAEYAARHPSEPVIAGAGWYGDAFPDGFPTRHDLDTVVSDRPVILTSHDYHGAWVNTRALELAGITAATAEPAGGRIVRDHNGSPTGVLLDRGGDAVNALIPEVTPEFMRQALLEAQRRLHSVGVTGWQDAAVGAEFFGLKDNFATYVDADAAGELTARVVGALWWEAEQGAEQLDGLCARRGLTGHSRFTATMVKVMQDGICENCTAAMLAPYRAVAGHDIPSGQSFIDPEDLQKVTAMLAGERFGIHMHAVGDRAVRECLDALEHAIARHPQFDARHQIAHLDVVDPQDIPRFGRLGVIANIQALWARRDKEIVERKLPLLGAEREPWHFPFASIQRHGATLAMGSDWPVTDPNPLWAIHTAVHRTGTHADPHAIGDGVFDTPLQAQEGISLRSAIDAYTSGSAYANGQDRTGRIAAGMLADLVVLDRDIFTAEDIGTLRAVETVVGGKTVYRA</sequence>
<dbReference type="EMBL" id="BCSX01000021">
    <property type="protein sequence ID" value="GAS88098.1"/>
    <property type="molecule type" value="Genomic_DNA"/>
</dbReference>
<comment type="caution">
    <text evidence="2">The sequence shown here is derived from an EMBL/GenBank/DDBJ whole genome shotgun (WGS) entry which is preliminary data.</text>
</comment>
<dbReference type="OrthoDB" id="3173428at2"/>
<dbReference type="GO" id="GO:0016810">
    <property type="term" value="F:hydrolase activity, acting on carbon-nitrogen (but not peptide) bonds"/>
    <property type="evidence" value="ECO:0007669"/>
    <property type="project" value="InterPro"/>
</dbReference>
<dbReference type="SUPFAM" id="SSF51556">
    <property type="entry name" value="Metallo-dependent hydrolases"/>
    <property type="match status" value="1"/>
</dbReference>
<dbReference type="RefSeq" id="WP_062828793.1">
    <property type="nucleotide sequence ID" value="NZ_BCSX01000021.1"/>
</dbReference>
<dbReference type="Proteomes" id="UP000069620">
    <property type="component" value="Unassembled WGS sequence"/>
</dbReference>
<dbReference type="InterPro" id="IPR013108">
    <property type="entry name" value="Amidohydro_3"/>
</dbReference>
<gene>
    <name evidence="2" type="ORF">RMCB_2194</name>
</gene>
<organism evidence="2 3">
    <name type="scientific">Mycolicibacterium brisbanense</name>
    <dbReference type="NCBI Taxonomy" id="146020"/>
    <lineage>
        <taxon>Bacteria</taxon>
        <taxon>Bacillati</taxon>
        <taxon>Actinomycetota</taxon>
        <taxon>Actinomycetes</taxon>
        <taxon>Mycobacteriales</taxon>
        <taxon>Mycobacteriaceae</taxon>
        <taxon>Mycolicibacterium</taxon>
    </lineage>
</organism>
<evidence type="ECO:0000259" key="1">
    <source>
        <dbReference type="Pfam" id="PF07969"/>
    </source>
</evidence>
<dbReference type="AlphaFoldDB" id="A0A124DZQ3"/>
<dbReference type="STRING" id="146020.RMCB_2194"/>
<protein>
    <submittedName>
        <fullName evidence="2">Peptidase M38 family protein</fullName>
    </submittedName>
</protein>
<dbReference type="InterPro" id="IPR033932">
    <property type="entry name" value="YtcJ-like"/>
</dbReference>
<proteinExistence type="predicted"/>
<dbReference type="Gene3D" id="2.30.40.10">
    <property type="entry name" value="Urease, subunit C, domain 1"/>
    <property type="match status" value="1"/>
</dbReference>
<reference evidence="3" key="1">
    <citation type="journal article" date="2016" name="Genome Announc.">
        <title>Draft Genome Sequences of Five Rapidly Growing Mycobacterium Species, M. thermoresistibile, M. fortuitum subsp. acetamidolyticum, M. canariasense, M. brisbanense, and M. novocastrense.</title>
        <authorList>
            <person name="Katahira K."/>
            <person name="Ogura Y."/>
            <person name="Gotoh Y."/>
            <person name="Hayashi T."/>
        </authorList>
    </citation>
    <scope>NUCLEOTIDE SEQUENCE [LARGE SCALE GENOMIC DNA]</scope>
    <source>
        <strain evidence="3">JCM15654</strain>
    </source>
</reference>